<keyword evidence="4" id="KW-1185">Reference proteome</keyword>
<accession>A0AAD4H674</accession>
<evidence type="ECO:0000256" key="2">
    <source>
        <dbReference type="SAM" id="SignalP"/>
    </source>
</evidence>
<dbReference type="Proteomes" id="UP001194580">
    <property type="component" value="Unassembled WGS sequence"/>
</dbReference>
<evidence type="ECO:0000313" key="4">
    <source>
        <dbReference type="Proteomes" id="UP001194580"/>
    </source>
</evidence>
<sequence>MYFSTTTVASALALILATSMTVSAQETPSEACAVCIVTHAIAASPSCDATLLGLTPPTTPPTPEQQKACYCPLTTESEWYKPCAGPDVCSPEVIASLVAPLEQAKTTVCAGGATPPPTTDPNPVPPPVASTTTAAPPKATTTAPAAATTTTAAAAKPTGKSGAAGALLGTSSKVLAGAALGVVSAAFLLL</sequence>
<dbReference type="AlphaFoldDB" id="A0AAD4H674"/>
<comment type="caution">
    <text evidence="3">The sequence shown here is derived from an EMBL/GenBank/DDBJ whole genome shotgun (WGS) entry which is preliminary data.</text>
</comment>
<dbReference type="EMBL" id="JAAAIL010000636">
    <property type="protein sequence ID" value="KAG0274203.1"/>
    <property type="molecule type" value="Genomic_DNA"/>
</dbReference>
<feature type="compositionally biased region" description="Low complexity" evidence="1">
    <location>
        <begin position="129"/>
        <end position="160"/>
    </location>
</feature>
<organism evidence="3 4">
    <name type="scientific">Linnemannia exigua</name>
    <dbReference type="NCBI Taxonomy" id="604196"/>
    <lineage>
        <taxon>Eukaryota</taxon>
        <taxon>Fungi</taxon>
        <taxon>Fungi incertae sedis</taxon>
        <taxon>Mucoromycota</taxon>
        <taxon>Mortierellomycotina</taxon>
        <taxon>Mortierellomycetes</taxon>
        <taxon>Mortierellales</taxon>
        <taxon>Mortierellaceae</taxon>
        <taxon>Linnemannia</taxon>
    </lineage>
</organism>
<name>A0AAD4H674_9FUNG</name>
<feature type="chain" id="PRO_5042019108" evidence="2">
    <location>
        <begin position="25"/>
        <end position="190"/>
    </location>
</feature>
<evidence type="ECO:0000256" key="1">
    <source>
        <dbReference type="SAM" id="MobiDB-lite"/>
    </source>
</evidence>
<evidence type="ECO:0000313" key="3">
    <source>
        <dbReference type="EMBL" id="KAG0274203.1"/>
    </source>
</evidence>
<keyword evidence="2" id="KW-0732">Signal</keyword>
<feature type="region of interest" description="Disordered" evidence="1">
    <location>
        <begin position="109"/>
        <end position="160"/>
    </location>
</feature>
<feature type="signal peptide" evidence="2">
    <location>
        <begin position="1"/>
        <end position="24"/>
    </location>
</feature>
<reference evidence="3" key="1">
    <citation type="journal article" date="2020" name="Fungal Divers.">
        <title>Resolving the Mortierellaceae phylogeny through synthesis of multi-gene phylogenetics and phylogenomics.</title>
        <authorList>
            <person name="Vandepol N."/>
            <person name="Liber J."/>
            <person name="Desiro A."/>
            <person name="Na H."/>
            <person name="Kennedy M."/>
            <person name="Barry K."/>
            <person name="Grigoriev I.V."/>
            <person name="Miller A.N."/>
            <person name="O'Donnell K."/>
            <person name="Stajich J.E."/>
            <person name="Bonito G."/>
        </authorList>
    </citation>
    <scope>NUCLEOTIDE SEQUENCE</scope>
    <source>
        <strain evidence="3">NRRL 28262</strain>
    </source>
</reference>
<gene>
    <name evidence="3" type="ORF">BGZ95_010005</name>
</gene>
<protein>
    <submittedName>
        <fullName evidence="3">Uncharacterized protein</fullName>
    </submittedName>
</protein>
<proteinExistence type="predicted"/>
<feature type="compositionally biased region" description="Pro residues" evidence="1">
    <location>
        <begin position="114"/>
        <end position="128"/>
    </location>
</feature>